<organism evidence="3 4">
    <name type="scientific">Planococcus kocurii</name>
    <dbReference type="NCBI Taxonomy" id="1374"/>
    <lineage>
        <taxon>Bacteria</taxon>
        <taxon>Bacillati</taxon>
        <taxon>Bacillota</taxon>
        <taxon>Bacilli</taxon>
        <taxon>Bacillales</taxon>
        <taxon>Caryophanaceae</taxon>
        <taxon>Planococcus</taxon>
    </lineage>
</organism>
<dbReference type="InterPro" id="IPR025711">
    <property type="entry name" value="PepSY"/>
</dbReference>
<proteinExistence type="predicted"/>
<evidence type="ECO:0000259" key="2">
    <source>
        <dbReference type="Pfam" id="PF03413"/>
    </source>
</evidence>
<evidence type="ECO:0000256" key="1">
    <source>
        <dbReference type="SAM" id="SignalP"/>
    </source>
</evidence>
<protein>
    <recommendedName>
        <fullName evidence="2">PepSY domain-containing protein</fullName>
    </recommendedName>
</protein>
<dbReference type="EMBL" id="CP013661">
    <property type="protein sequence ID" value="ALS78102.1"/>
    <property type="molecule type" value="Genomic_DNA"/>
</dbReference>
<accession>A0ABN4JX61</accession>
<feature type="chain" id="PRO_5046569277" description="PepSY domain-containing protein" evidence="1">
    <location>
        <begin position="23"/>
        <end position="189"/>
    </location>
</feature>
<dbReference type="Pfam" id="PF03413">
    <property type="entry name" value="PepSY"/>
    <property type="match status" value="2"/>
</dbReference>
<evidence type="ECO:0000313" key="4">
    <source>
        <dbReference type="Proteomes" id="UP000065533"/>
    </source>
</evidence>
<dbReference type="Proteomes" id="UP000065533">
    <property type="component" value="Chromosome"/>
</dbReference>
<dbReference type="RefSeq" id="WP_058384772.1">
    <property type="nucleotide sequence ID" value="NZ_CP013661.2"/>
</dbReference>
<keyword evidence="1" id="KW-0732">Signal</keyword>
<keyword evidence="4" id="KW-1185">Reference proteome</keyword>
<sequence>MKKLVYIPVAVGVLAFGGVVLANSETAAVNGKVTDDVQEIATEKMMSTEEISAKALELANGRIMDIELDTDDKRANYEVEIDFDGYEYDIEFDAYTGEVLEQKREKDNAEKSQTATAGEFISSDEAIKAALATVNGTFEGFELKAEENPAYYEVEVQDGRIEHEVDVNAKDGSILNLASDEEDDDDDRD</sequence>
<feature type="signal peptide" evidence="1">
    <location>
        <begin position="1"/>
        <end position="22"/>
    </location>
</feature>
<dbReference type="Gene3D" id="3.10.450.40">
    <property type="match status" value="2"/>
</dbReference>
<gene>
    <name evidence="3" type="ORF">AUO94_05325</name>
</gene>
<name>A0ABN4JX61_9BACL</name>
<evidence type="ECO:0000313" key="3">
    <source>
        <dbReference type="EMBL" id="ALS78102.1"/>
    </source>
</evidence>
<feature type="domain" description="PepSY" evidence="2">
    <location>
        <begin position="121"/>
        <end position="176"/>
    </location>
</feature>
<feature type="domain" description="PepSY" evidence="2">
    <location>
        <begin position="47"/>
        <end position="102"/>
    </location>
</feature>
<reference evidence="3" key="1">
    <citation type="submission" date="2016-01" db="EMBL/GenBank/DDBJ databases">
        <title>Complete genome of Planococcus kocurri type strain.</title>
        <authorList>
            <person name="See-Too W.S."/>
        </authorList>
    </citation>
    <scope>NUCLEOTIDE SEQUENCE [LARGE SCALE GENOMIC DNA]</scope>
    <source>
        <strain evidence="3">ATCC 43650</strain>
    </source>
</reference>